<comment type="caution">
    <text evidence="2">The sequence shown here is derived from an EMBL/GenBank/DDBJ whole genome shotgun (WGS) entry which is preliminary data.</text>
</comment>
<dbReference type="Proteomes" id="UP000307943">
    <property type="component" value="Unassembled WGS sequence"/>
</dbReference>
<feature type="non-terminal residue" evidence="2">
    <location>
        <position position="72"/>
    </location>
</feature>
<organism evidence="2 3">
    <name type="scientific">Paenibacillus hemerocallicola</name>
    <dbReference type="NCBI Taxonomy" id="1172614"/>
    <lineage>
        <taxon>Bacteria</taxon>
        <taxon>Bacillati</taxon>
        <taxon>Bacillota</taxon>
        <taxon>Bacilli</taxon>
        <taxon>Bacillales</taxon>
        <taxon>Paenibacillaceae</taxon>
        <taxon>Paenibacillus</taxon>
    </lineage>
</organism>
<name>A0A5C4SYY4_9BACL</name>
<protein>
    <submittedName>
        <fullName evidence="2">Uncharacterized protein</fullName>
    </submittedName>
</protein>
<feature type="chain" id="PRO_5038421466" evidence="1">
    <location>
        <begin position="19"/>
        <end position="72"/>
    </location>
</feature>
<dbReference type="EMBL" id="VDCQ01000092">
    <property type="protein sequence ID" value="TNJ59523.1"/>
    <property type="molecule type" value="Genomic_DNA"/>
</dbReference>
<keyword evidence="1" id="KW-0732">Signal</keyword>
<feature type="signal peptide" evidence="1">
    <location>
        <begin position="1"/>
        <end position="18"/>
    </location>
</feature>
<reference evidence="2 3" key="1">
    <citation type="submission" date="2019-05" db="EMBL/GenBank/DDBJ databases">
        <title>We sequenced the genome of Paenibacillus hemerocallicola KCTC 33185 for further insight into its adaptation and study the phylogeny of Paenibacillus.</title>
        <authorList>
            <person name="Narsing Rao M.P."/>
        </authorList>
    </citation>
    <scope>NUCLEOTIDE SEQUENCE [LARGE SCALE GENOMIC DNA]</scope>
    <source>
        <strain evidence="2 3">KCTC 33185</strain>
    </source>
</reference>
<evidence type="ECO:0000313" key="3">
    <source>
        <dbReference type="Proteomes" id="UP000307943"/>
    </source>
</evidence>
<accession>A0A5C4SYY4</accession>
<gene>
    <name evidence="2" type="ORF">FE784_37230</name>
</gene>
<evidence type="ECO:0000256" key="1">
    <source>
        <dbReference type="SAM" id="SignalP"/>
    </source>
</evidence>
<dbReference type="AlphaFoldDB" id="A0A5C4SYY4"/>
<dbReference type="RefSeq" id="WP_139607349.1">
    <property type="nucleotide sequence ID" value="NZ_VDCQ01000092.1"/>
</dbReference>
<evidence type="ECO:0000313" key="2">
    <source>
        <dbReference type="EMBL" id="TNJ59523.1"/>
    </source>
</evidence>
<sequence length="72" mass="7512">MKPFLSLLGACIVALLYAADCSAEQKPLSLNSLGGILHNVTESLKDPLQEVVEAPVKAIEPVTKALPDATAP</sequence>
<keyword evidence="3" id="KW-1185">Reference proteome</keyword>
<proteinExistence type="predicted"/>